<reference evidence="8 9" key="1">
    <citation type="journal article" date="2021" name="Elife">
        <title>Chloroplast acquisition without the gene transfer in kleptoplastic sea slugs, Plakobranchus ocellatus.</title>
        <authorList>
            <person name="Maeda T."/>
            <person name="Takahashi S."/>
            <person name="Yoshida T."/>
            <person name="Shimamura S."/>
            <person name="Takaki Y."/>
            <person name="Nagai Y."/>
            <person name="Toyoda A."/>
            <person name="Suzuki Y."/>
            <person name="Arimoto A."/>
            <person name="Ishii H."/>
            <person name="Satoh N."/>
            <person name="Nishiyama T."/>
            <person name="Hasebe M."/>
            <person name="Maruyama T."/>
            <person name="Minagawa J."/>
            <person name="Obokata J."/>
            <person name="Shigenobu S."/>
        </authorList>
    </citation>
    <scope>NUCLEOTIDE SEQUENCE [LARGE SCALE GENOMIC DNA]</scope>
</reference>
<dbReference type="EMBL" id="BLXT01005987">
    <property type="protein sequence ID" value="GFO27977.1"/>
    <property type="molecule type" value="Genomic_DNA"/>
</dbReference>
<evidence type="ECO:0000256" key="6">
    <source>
        <dbReference type="SAM" id="MobiDB-lite"/>
    </source>
</evidence>
<feature type="compositionally biased region" description="Low complexity" evidence="6">
    <location>
        <begin position="1297"/>
        <end position="1307"/>
    </location>
</feature>
<comment type="catalytic activity">
    <reaction evidence="1">
        <text>a 1,2-diacyl-sn-glycero-3-phospho-(1D-myo-inositol-4,5-bisphosphate) + H2O = a 1,2-diacyl-sn-glycero-3-phospho-(1D-myo-inositol 4-phosphate) + phosphate</text>
        <dbReference type="Rhea" id="RHEA:22764"/>
        <dbReference type="ChEBI" id="CHEBI:15377"/>
        <dbReference type="ChEBI" id="CHEBI:43474"/>
        <dbReference type="ChEBI" id="CHEBI:58178"/>
        <dbReference type="ChEBI" id="CHEBI:58456"/>
        <dbReference type="EC" id="3.1.3.36"/>
    </reaction>
</comment>
<gene>
    <name evidence="8" type="ORF">PoB_005448200</name>
</gene>
<evidence type="ECO:0000256" key="2">
    <source>
        <dbReference type="ARBA" id="ARBA00008943"/>
    </source>
</evidence>
<dbReference type="GO" id="GO:0048488">
    <property type="term" value="P:synaptic vesicle endocytosis"/>
    <property type="evidence" value="ECO:0007669"/>
    <property type="project" value="TreeGrafter"/>
</dbReference>
<dbReference type="GO" id="GO:0098793">
    <property type="term" value="C:presynapse"/>
    <property type="evidence" value="ECO:0007669"/>
    <property type="project" value="GOC"/>
</dbReference>
<feature type="compositionally biased region" description="Polar residues" evidence="6">
    <location>
        <begin position="1489"/>
        <end position="1498"/>
    </location>
</feature>
<dbReference type="Gene3D" id="3.30.70.330">
    <property type="match status" value="1"/>
</dbReference>
<dbReference type="SMART" id="SM01165">
    <property type="entry name" value="DUF1866"/>
    <property type="match status" value="1"/>
</dbReference>
<evidence type="ECO:0000256" key="5">
    <source>
        <dbReference type="ARBA" id="ARBA00022801"/>
    </source>
</evidence>
<dbReference type="GO" id="GO:0046856">
    <property type="term" value="P:phosphatidylinositol dephosphorylation"/>
    <property type="evidence" value="ECO:0007669"/>
    <property type="project" value="InterPro"/>
</dbReference>
<feature type="compositionally biased region" description="Polar residues" evidence="6">
    <location>
        <begin position="1512"/>
        <end position="1560"/>
    </location>
</feature>
<dbReference type="Pfam" id="PF22669">
    <property type="entry name" value="Exo_endo_phos2"/>
    <property type="match status" value="1"/>
</dbReference>
<comment type="similarity">
    <text evidence="3">In the central section; belongs to the inositol 1,4,5-trisphosphate 5-phosphatase family.</text>
</comment>
<feature type="compositionally biased region" description="Low complexity" evidence="6">
    <location>
        <begin position="1011"/>
        <end position="1029"/>
    </location>
</feature>
<dbReference type="InterPro" id="IPR000300">
    <property type="entry name" value="IPPc"/>
</dbReference>
<dbReference type="PANTHER" id="PTHR11200">
    <property type="entry name" value="INOSITOL 5-PHOSPHATASE"/>
    <property type="match status" value="1"/>
</dbReference>
<evidence type="ECO:0000256" key="4">
    <source>
        <dbReference type="ARBA" id="ARBA00013044"/>
    </source>
</evidence>
<dbReference type="GO" id="GO:0004439">
    <property type="term" value="F:phosphatidylinositol-4,5-bisphosphate 5-phosphatase activity"/>
    <property type="evidence" value="ECO:0007669"/>
    <property type="project" value="UniProtKB-EC"/>
</dbReference>
<protein>
    <recommendedName>
        <fullName evidence="4">phosphoinositide 5-phosphatase</fullName>
        <ecNumber evidence="4">3.1.3.36</ecNumber>
    </recommendedName>
</protein>
<sequence>MAMGKGYRILHKLPPDRETPYSVMMDSKAVDDTLMFESGAVVVLSPEEAEPLRKQYSKVLDAYGCLGAMCLSAGNERVQYLVVVTSCLSVGKIGESEVFRITSVQFVSLRNDPSDEERISEVRKLLSSGVFYFTWKQGGNPWDLSLCAQRKLQDHDTDNRFFWNRMLHVPFQRYGIDCSKWLLKTMCGGIEMRTIYAGHRQAKACLISRLSCERAGTRFNVRGCNDDGNVANFVETEQVIFLEDQIASFVQTRGSVPLFWEQPGIQVGSHKVHMSRGYEMAAPAFDRHFRTIKQQYGEQVIVNLLGQREGEKMLSQAFLNHHAASVHNQDVPYYHFDYHSEIKGTNLKNLEKLKTRIMKHLSHFDFFYTEGDNIKHQQMGTIRTNCLDCLDRTNATQTMIGMEMLHRQLEALGLASKPQMIGRFEEVYKQIWVHNGDHISRIYTGTGALGGGRSKYSDASRSATRTIQNNFLDGSKQEAIDILLMGSSLHGTLADRARALLGSRYLHASDSILQGMTSSYQEYTKTETYRVCVGTYNVNGGKHYRSIAYKHQSLADWLLDAHKTHPNELIDGVDYDKPVDIFAVGFEEIVDLNASNIMSASTTNAREWQKEVLKTISREHKYVMLTSIQLVGVVLYIFVRPHLAPRIRDVAVEKVKTGLGGATGNKGGVAIRFLLNSTSVCFVCAHLAAGQSQVKERNEDYAEITRKMAFPMGRTILSHDRVFWCGDFNYRIDLGNEEVKSLVVSENLGALQEMDQLNVQRGLNNAFQGFNEGRLNFNPTYKYDTFSDDYDTSEKCRTPAWTDRILWRIRPLSDIGEEDNTGDENQVRLLLYTRAELRTSDHRPVLGLFDVDTVVVEEDSKAPVLKRIVGEQGPPDGTVIVSDAREEGLDLSDETVNEVVARLNEIGDIVIVRFVGADMWILYQHGRFALEALQFDQQEFAGTIVHIRLKTTDWQGEIERELNLCSSNTGALYNQFTNSLLGDDFSVPSMEFDMGEDDAEDLEVENTLSCPLAPASSSRGSSPTGHSSPALLPQGDIPGGPPIAPSRPSRPPGPPKPSPSPSSWDSMAVSRESTPQLRASPNPESRQPPARPSAPPAKPPPPQRPPGGPPRPSPTPAQSTGTGGSSRPPAVNQAPKIREPLRPPPSNTSKPKKGSKIASIGLPTNVSHQGHASSIEEAQALIEKLMSSPPSSGDATPTSGTGMALPQPLLPSKSENNLSEASGAFTQKAVVTRSRTSHDMRDPAESEPSAQSSQQAAAPEQPQQPMPAPRRRSSDNNLVAMALGAASQPQAPVSSEDAAPVPIARPRPVARRDIHSSAPSVPPAGQAPPLLNKPPPPAASKRPNSVQVIPHDGDLPSQLPAPAARPAPPPPVAARPAPQPPTKSTPVPPSRHSKAFAKSPLTEAQAPARSTQNEVHLLDRTNSLVENLPLTTKPDPFDTAFAKTAPAPFSTSTNTDPFPAAFNSDLENSTDPFSAPVTHVSSPDPFDTTFVTKSVSNTAEDDPFDTSKVKSHTQPSSIFETNLATNDGNSFPPNSDPFQIQPSNQWDPFSTDTGSTSEIPQASPPPFPSSTDHSGLNTSQPLTDCPTETPPPLPRNATSVIGQPVSGPPPVPSRASIAPPPVPKRPL</sequence>
<feature type="compositionally biased region" description="Polar residues" evidence="6">
    <location>
        <begin position="1188"/>
        <end position="1201"/>
    </location>
</feature>
<evidence type="ECO:0000313" key="9">
    <source>
        <dbReference type="Proteomes" id="UP000735302"/>
    </source>
</evidence>
<dbReference type="Pfam" id="PF02383">
    <property type="entry name" value="Syja_N"/>
    <property type="match status" value="1"/>
</dbReference>
<dbReference type="InterPro" id="IPR015047">
    <property type="entry name" value="SYNJ1/2_RRM"/>
</dbReference>
<dbReference type="EC" id="3.1.3.36" evidence="4"/>
<evidence type="ECO:0000256" key="1">
    <source>
        <dbReference type="ARBA" id="ARBA00001786"/>
    </source>
</evidence>
<dbReference type="SMART" id="SM00128">
    <property type="entry name" value="IPPc"/>
    <property type="match status" value="1"/>
</dbReference>
<feature type="compositionally biased region" description="Pro residues" evidence="6">
    <location>
        <begin position="1039"/>
        <end position="1060"/>
    </location>
</feature>
<feature type="domain" description="SAC" evidence="7">
    <location>
        <begin position="122"/>
        <end position="445"/>
    </location>
</feature>
<keyword evidence="5" id="KW-0378">Hydrolase</keyword>
<evidence type="ECO:0000256" key="3">
    <source>
        <dbReference type="ARBA" id="ARBA00009678"/>
    </source>
</evidence>
<comment type="caution">
    <text evidence="8">The sequence shown here is derived from an EMBL/GenBank/DDBJ whole genome shotgun (WGS) entry which is preliminary data.</text>
</comment>
<evidence type="ECO:0000313" key="8">
    <source>
        <dbReference type="EMBL" id="GFO27977.1"/>
    </source>
</evidence>
<feature type="compositionally biased region" description="Pro residues" evidence="6">
    <location>
        <begin position="1089"/>
        <end position="1115"/>
    </location>
</feature>
<organism evidence="8 9">
    <name type="scientific">Plakobranchus ocellatus</name>
    <dbReference type="NCBI Taxonomy" id="259542"/>
    <lineage>
        <taxon>Eukaryota</taxon>
        <taxon>Metazoa</taxon>
        <taxon>Spiralia</taxon>
        <taxon>Lophotrochozoa</taxon>
        <taxon>Mollusca</taxon>
        <taxon>Gastropoda</taxon>
        <taxon>Heterobranchia</taxon>
        <taxon>Euthyneura</taxon>
        <taxon>Panpulmonata</taxon>
        <taxon>Sacoglossa</taxon>
        <taxon>Placobranchoidea</taxon>
        <taxon>Plakobranchidae</taxon>
        <taxon>Plakobranchus</taxon>
    </lineage>
</organism>
<evidence type="ECO:0000259" key="7">
    <source>
        <dbReference type="PROSITE" id="PS50275"/>
    </source>
</evidence>
<feature type="compositionally biased region" description="Low complexity" evidence="6">
    <location>
        <begin position="1246"/>
        <end position="1261"/>
    </location>
</feature>
<comment type="similarity">
    <text evidence="2">Belongs to the synaptojanin family.</text>
</comment>
<dbReference type="InterPro" id="IPR046985">
    <property type="entry name" value="IP5"/>
</dbReference>
<dbReference type="InterPro" id="IPR036691">
    <property type="entry name" value="Endo/exonu/phosph_ase_sf"/>
</dbReference>
<feature type="compositionally biased region" description="Polar residues" evidence="6">
    <location>
        <begin position="1569"/>
        <end position="1582"/>
    </location>
</feature>
<dbReference type="Gene3D" id="3.60.10.10">
    <property type="entry name" value="Endonuclease/exonuclease/phosphatase"/>
    <property type="match status" value="1"/>
</dbReference>
<feature type="region of interest" description="Disordered" evidence="6">
    <location>
        <begin position="1011"/>
        <end position="1627"/>
    </location>
</feature>
<feature type="compositionally biased region" description="Pro residues" evidence="6">
    <location>
        <begin position="1363"/>
        <end position="1389"/>
    </location>
</feature>
<dbReference type="SUPFAM" id="SSF56219">
    <property type="entry name" value="DNase I-like"/>
    <property type="match status" value="1"/>
</dbReference>
<dbReference type="Proteomes" id="UP000735302">
    <property type="component" value="Unassembled WGS sequence"/>
</dbReference>
<dbReference type="PANTHER" id="PTHR11200:SF257">
    <property type="entry name" value="PHOSPHOINOSITIDE 5-PHOSPHATASE"/>
    <property type="match status" value="1"/>
</dbReference>
<name>A0AAV4C9N7_9GAST</name>
<keyword evidence="9" id="KW-1185">Reference proteome</keyword>
<feature type="compositionally biased region" description="Pro residues" evidence="6">
    <location>
        <begin position="1320"/>
        <end position="1338"/>
    </location>
</feature>
<proteinExistence type="inferred from homology"/>
<feature type="compositionally biased region" description="Polar residues" evidence="6">
    <location>
        <begin position="1162"/>
        <end position="1172"/>
    </location>
</feature>
<feature type="compositionally biased region" description="Polar residues" evidence="6">
    <location>
        <begin position="1408"/>
        <end position="1425"/>
    </location>
</feature>
<dbReference type="Pfam" id="PF08952">
    <property type="entry name" value="DUF1866"/>
    <property type="match status" value="1"/>
</dbReference>
<accession>A0AAV4C9N7</accession>
<dbReference type="PROSITE" id="PS50275">
    <property type="entry name" value="SAC"/>
    <property type="match status" value="1"/>
</dbReference>
<feature type="compositionally biased region" description="Pro residues" evidence="6">
    <location>
        <begin position="1606"/>
        <end position="1627"/>
    </location>
</feature>
<dbReference type="InterPro" id="IPR012677">
    <property type="entry name" value="Nucleotide-bd_a/b_plait_sf"/>
</dbReference>
<dbReference type="InterPro" id="IPR002013">
    <property type="entry name" value="SAC_dom"/>
</dbReference>